<dbReference type="AlphaFoldDB" id="A0AAD4MC99"/>
<feature type="region of interest" description="Disordered" evidence="3">
    <location>
        <begin position="574"/>
        <end position="596"/>
    </location>
</feature>
<dbReference type="InterPro" id="IPR008937">
    <property type="entry name" value="Ras-like_GEF"/>
</dbReference>
<feature type="region of interest" description="Disordered" evidence="3">
    <location>
        <begin position="761"/>
        <end position="798"/>
    </location>
</feature>
<feature type="region of interest" description="Disordered" evidence="3">
    <location>
        <begin position="1046"/>
        <end position="1069"/>
    </location>
</feature>
<dbReference type="InterPro" id="IPR036964">
    <property type="entry name" value="RASGEF_cat_dom_sf"/>
</dbReference>
<dbReference type="SMART" id="SM00147">
    <property type="entry name" value="RasGEF"/>
    <property type="match status" value="1"/>
</dbReference>
<feature type="compositionally biased region" description="Low complexity" evidence="3">
    <location>
        <begin position="772"/>
        <end position="782"/>
    </location>
</feature>
<feature type="domain" description="N-terminal Ras-GEF" evidence="5">
    <location>
        <begin position="597"/>
        <end position="722"/>
    </location>
</feature>
<feature type="region of interest" description="Disordered" evidence="3">
    <location>
        <begin position="498"/>
        <end position="535"/>
    </location>
</feature>
<evidence type="ECO:0000313" key="6">
    <source>
        <dbReference type="EMBL" id="KAI0307727.1"/>
    </source>
</evidence>
<feature type="compositionally biased region" description="Polar residues" evidence="3">
    <location>
        <begin position="50"/>
        <end position="84"/>
    </location>
</feature>
<feature type="domain" description="Ras-GEF" evidence="4">
    <location>
        <begin position="826"/>
        <end position="1051"/>
    </location>
</feature>
<dbReference type="Gene3D" id="1.20.870.10">
    <property type="entry name" value="Son of sevenless (SoS) protein Chain: S domain 1"/>
    <property type="match status" value="1"/>
</dbReference>
<dbReference type="InterPro" id="IPR001895">
    <property type="entry name" value="RASGEF_cat_dom"/>
</dbReference>
<dbReference type="PANTHER" id="PTHR23113">
    <property type="entry name" value="GUANINE NUCLEOTIDE EXCHANGE FACTOR"/>
    <property type="match status" value="1"/>
</dbReference>
<dbReference type="SUPFAM" id="SSF48366">
    <property type="entry name" value="Ras GEF"/>
    <property type="match status" value="1"/>
</dbReference>
<feature type="region of interest" description="Disordered" evidence="3">
    <location>
        <begin position="129"/>
        <end position="201"/>
    </location>
</feature>
<keyword evidence="7" id="KW-1185">Reference proteome</keyword>
<evidence type="ECO:0000259" key="4">
    <source>
        <dbReference type="PROSITE" id="PS50009"/>
    </source>
</evidence>
<dbReference type="Pfam" id="PF00618">
    <property type="entry name" value="RasGEF_N"/>
    <property type="match status" value="1"/>
</dbReference>
<dbReference type="PROSITE" id="PS50212">
    <property type="entry name" value="RASGEF_NTER"/>
    <property type="match status" value="1"/>
</dbReference>
<evidence type="ECO:0000256" key="1">
    <source>
        <dbReference type="ARBA" id="ARBA00022658"/>
    </source>
</evidence>
<dbReference type="Pfam" id="PF00617">
    <property type="entry name" value="RasGEF"/>
    <property type="match status" value="1"/>
</dbReference>
<evidence type="ECO:0000313" key="7">
    <source>
        <dbReference type="Proteomes" id="UP001203297"/>
    </source>
</evidence>
<organism evidence="6 7">
    <name type="scientific">Multifurca ochricompacta</name>
    <dbReference type="NCBI Taxonomy" id="376703"/>
    <lineage>
        <taxon>Eukaryota</taxon>
        <taxon>Fungi</taxon>
        <taxon>Dikarya</taxon>
        <taxon>Basidiomycota</taxon>
        <taxon>Agaricomycotina</taxon>
        <taxon>Agaricomycetes</taxon>
        <taxon>Russulales</taxon>
        <taxon>Russulaceae</taxon>
        <taxon>Multifurca</taxon>
    </lineage>
</organism>
<dbReference type="GO" id="GO:0007265">
    <property type="term" value="P:Ras protein signal transduction"/>
    <property type="evidence" value="ECO:0007669"/>
    <property type="project" value="TreeGrafter"/>
</dbReference>
<dbReference type="Gene3D" id="1.10.840.10">
    <property type="entry name" value="Ras guanine-nucleotide exchange factors catalytic domain"/>
    <property type="match status" value="1"/>
</dbReference>
<dbReference type="CDD" id="cd06224">
    <property type="entry name" value="REM"/>
    <property type="match status" value="1"/>
</dbReference>
<dbReference type="SUPFAM" id="SSF52540">
    <property type="entry name" value="P-loop containing nucleoside triphosphate hydrolases"/>
    <property type="match status" value="1"/>
</dbReference>
<dbReference type="GO" id="GO:0005085">
    <property type="term" value="F:guanyl-nucleotide exchange factor activity"/>
    <property type="evidence" value="ECO:0007669"/>
    <property type="project" value="UniProtKB-KW"/>
</dbReference>
<dbReference type="EMBL" id="WTXG01000001">
    <property type="protein sequence ID" value="KAI0307727.1"/>
    <property type="molecule type" value="Genomic_DNA"/>
</dbReference>
<name>A0AAD4MC99_9AGAM</name>
<accession>A0AAD4MC99</accession>
<dbReference type="GO" id="GO:0005886">
    <property type="term" value="C:plasma membrane"/>
    <property type="evidence" value="ECO:0007669"/>
    <property type="project" value="TreeGrafter"/>
</dbReference>
<dbReference type="InterPro" id="IPR023578">
    <property type="entry name" value="Ras_GEF_dom_sf"/>
</dbReference>
<feature type="region of interest" description="Disordered" evidence="3">
    <location>
        <begin position="1"/>
        <end position="106"/>
    </location>
</feature>
<dbReference type="CDD" id="cd00882">
    <property type="entry name" value="Ras_like_GTPase"/>
    <property type="match status" value="1"/>
</dbReference>
<sequence length="1088" mass="119785">MSTSINSSAGLPDIPSLPPIEIPDTSTLRVSVDHLPPPDEDSRLHPHAFNSLSPSPYRQPAGSSNDTTQSSPTNASPLSPNLRKSFSVDSFSRHSRSSPVNIISRQNKPIATSTTVSTWQPQPVDSAQVSFLPRDPTFPLSGRSRGASISSTGDENGSSIPEEFDIEVVRDTPQSPTAAKRAVSKMKGKLRPTLPPGELPLPSKLYSANPTSVNASESNDNALRLPPTMARTLSHRVSKASPSSRQSHEDMTGIEYASNSSTSNTDFGGTIGFQSVTLAVVGEKGCGKSAAISKGLKSYKLMEPSTLTDSPEYGDLFHYTLREGKITDEQGADALLNVLEVDATILKARLESSHIMWPRRAPPLDGVIVCCDASRKDSFAGVEDTLPAFREARLPIIAFACKCDLDIILDLKMVHERLTKLDIGLVKVTISDEAGKNRLRLAFDWLLRAISHNRRTSHADAIDYQNPASPEVLTTPPPWEIPRSDLATPVAVMHMSSDLSQSPQSHDTHPVTHVHGPTSPAHAQPMGDSLASTTGATATRVSDHNMSQDIVDLEVKSGVNAVFLQTDIPAAELSGLNDSTEPTDDIPEDRPGIPERDGRYVPWATLDELLDKLLFLAVSGDDWGFISHFLLTYRRFASPRSVVLAMQKRMRQLDQSSDDPMFASFAQMRICHLLEVWIQDYPHDFAVGAAADALNALVKSIVTKTHLLHYGSELLPFLEGRPLHDKDFAWAVKVDEPAAESDDLYSFSEDDDDVVVPIPEAASSQTQRSEEASSTPSQPASSTRERKSSLPLSARSNGTITADHVDGVKEVLKNLLSTSAKLGGCEPLHVAEEITRVGKHLFLLIEPRDWLQHVLVSGKKDPESDSIARFNEVSEHLADWYGKQIEKLVEVAEKLRALNNYSALRAFVAGINNATYPGDPTIAKFQENNPKLHKHLQSWELLFNSTGSHRSYRMALRNSKGPCIPALEVHLSDLIRAHVGNGDFHSEDPSKVHWAKFNMMGKFVHLVKQYQLRCRNLEDGYSFEERLELRGILNVAIMDSEMQLSRIAPPPEGDEVNDRPYLPRTMSRDYPDRPNRDAALIRKLMFWV</sequence>
<protein>
    <submittedName>
        <fullName evidence="6">Ras guanine nucleotide exchange factor domain-containing protein</fullName>
    </submittedName>
</protein>
<evidence type="ECO:0000259" key="5">
    <source>
        <dbReference type="PROSITE" id="PS50212"/>
    </source>
</evidence>
<dbReference type="InterPro" id="IPR000651">
    <property type="entry name" value="Ras-like_Gua-exchang_fac_N"/>
</dbReference>
<reference evidence="6" key="1">
    <citation type="journal article" date="2022" name="New Phytol.">
        <title>Evolutionary transition to the ectomycorrhizal habit in the genomes of a hyperdiverse lineage of mushroom-forming fungi.</title>
        <authorList>
            <person name="Looney B."/>
            <person name="Miyauchi S."/>
            <person name="Morin E."/>
            <person name="Drula E."/>
            <person name="Courty P.E."/>
            <person name="Kohler A."/>
            <person name="Kuo A."/>
            <person name="LaButti K."/>
            <person name="Pangilinan J."/>
            <person name="Lipzen A."/>
            <person name="Riley R."/>
            <person name="Andreopoulos W."/>
            <person name="He G."/>
            <person name="Johnson J."/>
            <person name="Nolan M."/>
            <person name="Tritt A."/>
            <person name="Barry K.W."/>
            <person name="Grigoriev I.V."/>
            <person name="Nagy L.G."/>
            <person name="Hibbett D."/>
            <person name="Henrissat B."/>
            <person name="Matheny P.B."/>
            <person name="Labbe J."/>
            <person name="Martin F.M."/>
        </authorList>
    </citation>
    <scope>NUCLEOTIDE SEQUENCE</scope>
    <source>
        <strain evidence="6">BPL690</strain>
    </source>
</reference>
<keyword evidence="1 2" id="KW-0344">Guanine-nucleotide releasing factor</keyword>
<dbReference type="InterPro" id="IPR027417">
    <property type="entry name" value="P-loop_NTPase"/>
</dbReference>
<evidence type="ECO:0000256" key="2">
    <source>
        <dbReference type="PROSITE-ProRule" id="PRU00168"/>
    </source>
</evidence>
<evidence type="ECO:0000256" key="3">
    <source>
        <dbReference type="SAM" id="MobiDB-lite"/>
    </source>
</evidence>
<gene>
    <name evidence="6" type="ORF">B0F90DRAFT_1676671</name>
</gene>
<comment type="caution">
    <text evidence="6">The sequence shown here is derived from an EMBL/GenBank/DDBJ whole genome shotgun (WGS) entry which is preliminary data.</text>
</comment>
<dbReference type="PROSITE" id="PS50009">
    <property type="entry name" value="RASGEF_CAT"/>
    <property type="match status" value="1"/>
</dbReference>
<proteinExistence type="predicted"/>
<feature type="compositionally biased region" description="Polar residues" evidence="3">
    <location>
        <begin position="147"/>
        <end position="159"/>
    </location>
</feature>
<dbReference type="Gene3D" id="3.40.50.300">
    <property type="entry name" value="P-loop containing nucleotide triphosphate hydrolases"/>
    <property type="match status" value="1"/>
</dbReference>
<dbReference type="PANTHER" id="PTHR23113:SF348">
    <property type="entry name" value="GUANYL-NUCLEOTIDE EXCHANGE FACTOR RASGEF, PUTATIVE (AFU_ORTHOLOGUE AFUA_1G04700)-RELATED"/>
    <property type="match status" value="1"/>
</dbReference>
<dbReference type="Proteomes" id="UP001203297">
    <property type="component" value="Unassembled WGS sequence"/>
</dbReference>